<evidence type="ECO:0000313" key="2">
    <source>
        <dbReference type="Proteomes" id="UP001239111"/>
    </source>
</evidence>
<protein>
    <submittedName>
        <fullName evidence="1">Uncharacterized protein</fullName>
    </submittedName>
</protein>
<dbReference type="Proteomes" id="UP001239111">
    <property type="component" value="Chromosome 3"/>
</dbReference>
<comment type="caution">
    <text evidence="1">The sequence shown here is derived from an EMBL/GenBank/DDBJ whole genome shotgun (WGS) entry which is preliminary data.</text>
</comment>
<dbReference type="EMBL" id="CM056743">
    <property type="protein sequence ID" value="KAJ8669488.1"/>
    <property type="molecule type" value="Genomic_DNA"/>
</dbReference>
<name>A0ACC2NEA8_9HYME</name>
<organism evidence="1 2">
    <name type="scientific">Eretmocerus hayati</name>
    <dbReference type="NCBI Taxonomy" id="131215"/>
    <lineage>
        <taxon>Eukaryota</taxon>
        <taxon>Metazoa</taxon>
        <taxon>Ecdysozoa</taxon>
        <taxon>Arthropoda</taxon>
        <taxon>Hexapoda</taxon>
        <taxon>Insecta</taxon>
        <taxon>Pterygota</taxon>
        <taxon>Neoptera</taxon>
        <taxon>Endopterygota</taxon>
        <taxon>Hymenoptera</taxon>
        <taxon>Apocrita</taxon>
        <taxon>Proctotrupomorpha</taxon>
        <taxon>Chalcidoidea</taxon>
        <taxon>Aphelinidae</taxon>
        <taxon>Aphelininae</taxon>
        <taxon>Eretmocerus</taxon>
    </lineage>
</organism>
<accession>A0ACC2NEA8</accession>
<sequence>MAGVSEGIHRLSHEYIQDWIRAGLDINQSDNSGYTLLVRAVDAQDLHLTKLILSYGADPEAGSVPSDRGRPIRVAAELGNADIVECLCRHGASPRRIEECPNLMRDLLEHREFGVIRVLLKAGLGPNIDIIHWSFEEKLLVAVTRFGHGDSVHQLLNLNADVNGLTENGRTGIFVAVENQNERLVQKYINFGANVHHQDNDGVTLLSHALRNKHTRIIQKLIDAGID</sequence>
<proteinExistence type="predicted"/>
<evidence type="ECO:0000313" key="1">
    <source>
        <dbReference type="EMBL" id="KAJ8669488.1"/>
    </source>
</evidence>
<reference evidence="1" key="1">
    <citation type="submission" date="2023-04" db="EMBL/GenBank/DDBJ databases">
        <title>A chromosome-level genome assembly of the parasitoid wasp Eretmocerus hayati.</title>
        <authorList>
            <person name="Zhong Y."/>
            <person name="Liu S."/>
            <person name="Liu Y."/>
        </authorList>
    </citation>
    <scope>NUCLEOTIDE SEQUENCE</scope>
    <source>
        <strain evidence="1">ZJU_SS_LIU_2023</strain>
    </source>
</reference>
<gene>
    <name evidence="1" type="ORF">QAD02_000747</name>
</gene>
<keyword evidence="2" id="KW-1185">Reference proteome</keyword>